<dbReference type="EMBL" id="CTRP01000016">
    <property type="protein sequence ID" value="CQR74998.1"/>
    <property type="molecule type" value="Genomic_DNA"/>
</dbReference>
<protein>
    <submittedName>
        <fullName evidence="1">Uncharacterized protein</fullName>
    </submittedName>
</protein>
<name>A0A0U1L5M6_9FIRM</name>
<organism evidence="1 2">
    <name type="scientific">Sporomusa ovata</name>
    <dbReference type="NCBI Taxonomy" id="2378"/>
    <lineage>
        <taxon>Bacteria</taxon>
        <taxon>Bacillati</taxon>
        <taxon>Bacillota</taxon>
        <taxon>Negativicutes</taxon>
        <taxon>Selenomonadales</taxon>
        <taxon>Sporomusaceae</taxon>
        <taxon>Sporomusa</taxon>
    </lineage>
</organism>
<evidence type="ECO:0000313" key="1">
    <source>
        <dbReference type="EMBL" id="CQR74998.1"/>
    </source>
</evidence>
<reference evidence="2" key="1">
    <citation type="submission" date="2015-03" db="EMBL/GenBank/DDBJ databases">
        <authorList>
            <person name="Nijsse Bart"/>
        </authorList>
    </citation>
    <scope>NUCLEOTIDE SEQUENCE [LARGE SCALE GENOMIC DNA]</scope>
</reference>
<dbReference type="Proteomes" id="UP000049855">
    <property type="component" value="Unassembled WGS sequence"/>
</dbReference>
<gene>
    <name evidence="1" type="ORF">SpAn4DRAFT_4362</name>
</gene>
<keyword evidence="2" id="KW-1185">Reference proteome</keyword>
<accession>A0A0U1L5M6</accession>
<dbReference type="AlphaFoldDB" id="A0A0U1L5M6"/>
<proteinExistence type="predicted"/>
<evidence type="ECO:0000313" key="2">
    <source>
        <dbReference type="Proteomes" id="UP000049855"/>
    </source>
</evidence>
<sequence>MVDYETMSATLMPPLSRKNKVNAKKPRELALMTISNYVT</sequence>